<evidence type="ECO:0000256" key="3">
    <source>
        <dbReference type="ARBA" id="ARBA00022692"/>
    </source>
</evidence>
<evidence type="ECO:0000256" key="4">
    <source>
        <dbReference type="ARBA" id="ARBA00022989"/>
    </source>
</evidence>
<dbReference type="AlphaFoldDB" id="A0A7T4DHI2"/>
<accession>A0A7T4DHI2</accession>
<keyword evidence="2" id="KW-1003">Cell membrane</keyword>
<feature type="transmembrane region" description="Helical" evidence="6">
    <location>
        <begin position="171"/>
        <end position="194"/>
    </location>
</feature>
<feature type="transmembrane region" description="Helical" evidence="6">
    <location>
        <begin position="60"/>
        <end position="80"/>
    </location>
</feature>
<feature type="transmembrane region" description="Helical" evidence="6">
    <location>
        <begin position="27"/>
        <end position="48"/>
    </location>
</feature>
<evidence type="ECO:0000256" key="6">
    <source>
        <dbReference type="SAM" id="Phobius"/>
    </source>
</evidence>
<organism evidence="7 8">
    <name type="scientific">Brevibacterium casei</name>
    <dbReference type="NCBI Taxonomy" id="33889"/>
    <lineage>
        <taxon>Bacteria</taxon>
        <taxon>Bacillati</taxon>
        <taxon>Actinomycetota</taxon>
        <taxon>Actinomycetes</taxon>
        <taxon>Micrococcales</taxon>
        <taxon>Brevibacteriaceae</taxon>
        <taxon>Brevibacterium</taxon>
    </lineage>
</organism>
<feature type="transmembrane region" description="Helical" evidence="6">
    <location>
        <begin position="215"/>
        <end position="233"/>
    </location>
</feature>
<evidence type="ECO:0000256" key="5">
    <source>
        <dbReference type="ARBA" id="ARBA00023136"/>
    </source>
</evidence>
<evidence type="ECO:0000256" key="2">
    <source>
        <dbReference type="ARBA" id="ARBA00022475"/>
    </source>
</evidence>
<evidence type="ECO:0000313" key="8">
    <source>
        <dbReference type="Proteomes" id="UP000595374"/>
    </source>
</evidence>
<dbReference type="GO" id="GO:0005886">
    <property type="term" value="C:plasma membrane"/>
    <property type="evidence" value="ECO:0007669"/>
    <property type="project" value="UniProtKB-SubCell"/>
</dbReference>
<dbReference type="Proteomes" id="UP000595374">
    <property type="component" value="Chromosome"/>
</dbReference>
<dbReference type="Pfam" id="PF09678">
    <property type="entry name" value="Caa3_CtaG"/>
    <property type="match status" value="1"/>
</dbReference>
<dbReference type="InterPro" id="IPR019108">
    <property type="entry name" value="Caa3_assmbl_CtaG-rel"/>
</dbReference>
<keyword evidence="3 6" id="KW-0812">Transmembrane</keyword>
<reference evidence="7 8" key="1">
    <citation type="submission" date="2020-12" db="EMBL/GenBank/DDBJ databases">
        <title>FDA dAtabase for Regulatory Grade micrObial Sequences (FDA-ARGOS): Supporting development and validation of Infectious Disease Dx tests.</title>
        <authorList>
            <person name="Sproer C."/>
            <person name="Gronow S."/>
            <person name="Severitt S."/>
            <person name="Schroder I."/>
            <person name="Tallon L."/>
            <person name="Sadzewicz L."/>
            <person name="Zhao X."/>
            <person name="Boylan J."/>
            <person name="Ott S."/>
            <person name="Bowen H."/>
            <person name="Vavikolanu K."/>
            <person name="Mehta A."/>
            <person name="Aluvathingal J."/>
            <person name="Nadendla S."/>
            <person name="Lowell S."/>
            <person name="Myers T."/>
            <person name="Yan Y."/>
            <person name="Sichtig H."/>
        </authorList>
    </citation>
    <scope>NUCLEOTIDE SEQUENCE [LARGE SCALE GENOMIC DNA]</scope>
    <source>
        <strain evidence="7 8">FDAARGOS_990</strain>
    </source>
</reference>
<feature type="transmembrane region" description="Helical" evidence="6">
    <location>
        <begin position="92"/>
        <end position="112"/>
    </location>
</feature>
<evidence type="ECO:0000256" key="1">
    <source>
        <dbReference type="ARBA" id="ARBA00004651"/>
    </source>
</evidence>
<dbReference type="EMBL" id="CP065989">
    <property type="protein sequence ID" value="QQB13295.1"/>
    <property type="molecule type" value="Genomic_DNA"/>
</dbReference>
<proteinExistence type="predicted"/>
<keyword evidence="5 6" id="KW-0472">Membrane</keyword>
<dbReference type="RefSeq" id="WP_198498510.1">
    <property type="nucleotide sequence ID" value="NZ_CP065989.1"/>
</dbReference>
<gene>
    <name evidence="7" type="ORF">I6H47_10605</name>
</gene>
<sequence length="322" mass="35661">MTDLAWIPTATPSLKAFLGFDLQPIPVIPVIAGLVALAYVIGWIRLAVQKRPWPAWRGILFLLGCLLLAATMGLAIEGYGQVMFSVFMFQQMTLMMAVPPLLLLGAPGTLLLRSTPRNLPGRMILRTAIFGLRSWPGKIIVHPLFSIPLFLALFYGLYLSDAASWVFNQGIGVHIALELVFLFTGIVFNATLIPADPLPVPESHVVRIFHSFMEAGLHAFFGVIVMMAALPLVDRFAQLPPRWGIDPMEDQKLAGGIAWAYGEGPAVIILLIILITWFRQESKNNKIRDREVAMHGDKELDAYNDYLRQLAESEGRGSSAER</sequence>
<feature type="transmembrane region" description="Helical" evidence="6">
    <location>
        <begin position="253"/>
        <end position="278"/>
    </location>
</feature>
<keyword evidence="4 6" id="KW-1133">Transmembrane helix</keyword>
<evidence type="ECO:0000313" key="7">
    <source>
        <dbReference type="EMBL" id="QQB13295.1"/>
    </source>
</evidence>
<feature type="transmembrane region" description="Helical" evidence="6">
    <location>
        <begin position="139"/>
        <end position="159"/>
    </location>
</feature>
<comment type="subcellular location">
    <subcellularLocation>
        <location evidence="1">Cell membrane</location>
        <topology evidence="1">Multi-pass membrane protein</topology>
    </subcellularLocation>
</comment>
<name>A0A7T4DHI2_9MICO</name>
<protein>
    <submittedName>
        <fullName evidence="7">Cytochrome c oxidase assembly protein</fullName>
    </submittedName>
</protein>